<dbReference type="AlphaFoldDB" id="A0A0L0VJ13"/>
<feature type="transmembrane region" description="Helical" evidence="2">
    <location>
        <begin position="402"/>
        <end position="424"/>
    </location>
</feature>
<dbReference type="InterPro" id="IPR052744">
    <property type="entry name" value="GPAT/DAPAT"/>
</dbReference>
<evidence type="ECO:0000313" key="4">
    <source>
        <dbReference type="EMBL" id="KNE99258.1"/>
    </source>
</evidence>
<reference evidence="5" key="1">
    <citation type="submission" date="2014-03" db="EMBL/GenBank/DDBJ databases">
        <title>The Genome Sequence of Puccinia striiformis f. sp. tritici PST-78.</title>
        <authorList>
            <consortium name="The Broad Institute Genome Sequencing Platform"/>
            <person name="Cuomo C."/>
            <person name="Hulbert S."/>
            <person name="Chen X."/>
            <person name="Walker B."/>
            <person name="Young S.K."/>
            <person name="Zeng Q."/>
            <person name="Gargeya S."/>
            <person name="Fitzgerald M."/>
            <person name="Haas B."/>
            <person name="Abouelleil A."/>
            <person name="Alvarado L."/>
            <person name="Arachchi H.M."/>
            <person name="Berlin A.M."/>
            <person name="Chapman S.B."/>
            <person name="Goldberg J."/>
            <person name="Griggs A."/>
            <person name="Gujja S."/>
            <person name="Hansen M."/>
            <person name="Howarth C."/>
            <person name="Imamovic A."/>
            <person name="Larimer J."/>
            <person name="McCowan C."/>
            <person name="Montmayeur A."/>
            <person name="Murphy C."/>
            <person name="Neiman D."/>
            <person name="Pearson M."/>
            <person name="Priest M."/>
            <person name="Roberts A."/>
            <person name="Saif S."/>
            <person name="Shea T."/>
            <person name="Sisk P."/>
            <person name="Sykes S."/>
            <person name="Wortman J."/>
            <person name="Nusbaum C."/>
            <person name="Birren B."/>
        </authorList>
    </citation>
    <scope>NUCLEOTIDE SEQUENCE [LARGE SCALE GENOMIC DNA]</scope>
    <source>
        <strain evidence="5">race PST-78</strain>
    </source>
</reference>
<sequence length="596" mass="68341">MVDKNKKIKKKKNKKIKMKKGKTARTNRKTDQMNSERLRQRSHHQGRDEELHYHVPNYPTETPIAYHAVISFFRFILAIFFSRIVIENPDRIPGNGRPTIVLVNHSNSLTDALIIMASVPRHARRMLRMTAKATHFRKPNFSSWLIEKAGSVPLQRAQDYQPETRIDNSGTRELLVNALCQQGDAICIFPEGISRYHPALAPFKTGAARIASDVLCQFKDQSNFELNLLPCSITYLHRQNFRSDVLVSFHDPIILNQTNSTHQDLVSTVPETRKKAIGDLTTNLTEKIRSGTLDSPSWDLIKAANMARTLYAPFGTQLSLGAHIRLTQRFVDVFAGRTLSSSSSSSSSQPSTPALSPSSSSNHERLVKDLLEYQQMLFSLGLKDARVANNRLVNRRVMFPRLIFRIAAAAFFTTICAPGLFFWIPTFIVTGYFAHRQRLKGPAWDTYDEVTQTKMLWGLATGLMTYGSVLLICFPIFPIVLVVFPIWMWFTLRWLEDLVATLRATRSLVKMLMISKSELKTIRNQRSILEKEVYKVAVDCCLLPTQNQDVLRDDQQQEIVIKNGKVTNSRFDYFSIRRRRKKDYNEVLRLWDLVDM</sequence>
<dbReference type="Proteomes" id="UP000054564">
    <property type="component" value="Unassembled WGS sequence"/>
</dbReference>
<accession>A0A0L0VJ13</accession>
<dbReference type="EMBL" id="AJIL01000048">
    <property type="protein sequence ID" value="KNE99258.1"/>
    <property type="molecule type" value="Genomic_DNA"/>
</dbReference>
<feature type="region of interest" description="Disordered" evidence="1">
    <location>
        <begin position="340"/>
        <end position="361"/>
    </location>
</feature>
<feature type="transmembrane region" description="Helical" evidence="2">
    <location>
        <begin position="64"/>
        <end position="86"/>
    </location>
</feature>
<feature type="compositionally biased region" description="Basic residues" evidence="1">
    <location>
        <begin position="1"/>
        <end position="27"/>
    </location>
</feature>
<dbReference type="PANTHER" id="PTHR31605">
    <property type="entry name" value="GLYCEROL-3-PHOSPHATE O-ACYLTRANSFERASE 1"/>
    <property type="match status" value="1"/>
</dbReference>
<keyword evidence="2" id="KW-1133">Transmembrane helix</keyword>
<name>A0A0L0VJ13_9BASI</name>
<gene>
    <name evidence="4" type="ORF">PSTG_07564</name>
</gene>
<keyword evidence="2" id="KW-0472">Membrane</keyword>
<dbReference type="SMART" id="SM00563">
    <property type="entry name" value="PlsC"/>
    <property type="match status" value="1"/>
</dbReference>
<evidence type="ECO:0000256" key="2">
    <source>
        <dbReference type="SAM" id="Phobius"/>
    </source>
</evidence>
<dbReference type="GO" id="GO:0004366">
    <property type="term" value="F:glycerol-3-phosphate O-acyltransferase activity"/>
    <property type="evidence" value="ECO:0007669"/>
    <property type="project" value="TreeGrafter"/>
</dbReference>
<feature type="transmembrane region" description="Helical" evidence="2">
    <location>
        <begin position="98"/>
        <end position="119"/>
    </location>
</feature>
<dbReference type="PANTHER" id="PTHR31605:SF0">
    <property type="entry name" value="GLYCEROL-3-PHOSPHATE O-ACYLTRANSFERASE 1"/>
    <property type="match status" value="1"/>
</dbReference>
<keyword evidence="2" id="KW-0812">Transmembrane</keyword>
<feature type="compositionally biased region" description="Basic and acidic residues" evidence="1">
    <location>
        <begin position="28"/>
        <end position="50"/>
    </location>
</feature>
<feature type="transmembrane region" description="Helical" evidence="2">
    <location>
        <begin position="463"/>
        <end position="490"/>
    </location>
</feature>
<dbReference type="Pfam" id="PF01553">
    <property type="entry name" value="Acyltransferase"/>
    <property type="match status" value="1"/>
</dbReference>
<feature type="region of interest" description="Disordered" evidence="1">
    <location>
        <begin position="1"/>
        <end position="50"/>
    </location>
</feature>
<protein>
    <recommendedName>
        <fullName evidence="3">Phospholipid/glycerol acyltransferase domain-containing protein</fullName>
    </recommendedName>
</protein>
<dbReference type="GO" id="GO:0008654">
    <property type="term" value="P:phospholipid biosynthetic process"/>
    <property type="evidence" value="ECO:0007669"/>
    <property type="project" value="TreeGrafter"/>
</dbReference>
<dbReference type="SUPFAM" id="SSF69593">
    <property type="entry name" value="Glycerol-3-phosphate (1)-acyltransferase"/>
    <property type="match status" value="1"/>
</dbReference>
<evidence type="ECO:0000313" key="5">
    <source>
        <dbReference type="Proteomes" id="UP000054564"/>
    </source>
</evidence>
<organism evidence="4 5">
    <name type="scientific">Puccinia striiformis f. sp. tritici PST-78</name>
    <dbReference type="NCBI Taxonomy" id="1165861"/>
    <lineage>
        <taxon>Eukaryota</taxon>
        <taxon>Fungi</taxon>
        <taxon>Dikarya</taxon>
        <taxon>Basidiomycota</taxon>
        <taxon>Pucciniomycotina</taxon>
        <taxon>Pucciniomycetes</taxon>
        <taxon>Pucciniales</taxon>
        <taxon>Pucciniaceae</taxon>
        <taxon>Puccinia</taxon>
    </lineage>
</organism>
<comment type="caution">
    <text evidence="4">The sequence shown here is derived from an EMBL/GenBank/DDBJ whole genome shotgun (WGS) entry which is preliminary data.</text>
</comment>
<evidence type="ECO:0000259" key="3">
    <source>
        <dbReference type="SMART" id="SM00563"/>
    </source>
</evidence>
<dbReference type="OrthoDB" id="5567124at2759"/>
<dbReference type="GO" id="GO:0016287">
    <property type="term" value="F:glycerone-phosphate O-acyltransferase activity"/>
    <property type="evidence" value="ECO:0007669"/>
    <property type="project" value="TreeGrafter"/>
</dbReference>
<keyword evidence="5" id="KW-1185">Reference proteome</keyword>
<feature type="domain" description="Phospholipid/glycerol acyltransferase" evidence="3">
    <location>
        <begin position="99"/>
        <end position="236"/>
    </location>
</feature>
<dbReference type="InterPro" id="IPR002123">
    <property type="entry name" value="Plipid/glycerol_acylTrfase"/>
</dbReference>
<evidence type="ECO:0000256" key="1">
    <source>
        <dbReference type="SAM" id="MobiDB-lite"/>
    </source>
</evidence>
<proteinExistence type="predicted"/>